<dbReference type="PANTHER" id="PTHR43649">
    <property type="entry name" value="ARABINOSE-BINDING PROTEIN-RELATED"/>
    <property type="match status" value="1"/>
</dbReference>
<dbReference type="InterPro" id="IPR050490">
    <property type="entry name" value="Bact_solute-bd_prot1"/>
</dbReference>
<feature type="region of interest" description="Disordered" evidence="1">
    <location>
        <begin position="31"/>
        <end position="59"/>
    </location>
</feature>
<feature type="compositionally biased region" description="Basic and acidic residues" evidence="1">
    <location>
        <begin position="45"/>
        <end position="59"/>
    </location>
</feature>
<sequence>MKRKQLVSLAMSLILAGTMLAGCGSSQETTNAVTQESATQTEAAETDKAEAPKAEKADDGSKVHITYAQWGNDTETAATQAVADKFNSEQDEIYVEVLKIDHDNYVTKLNAMATAGELPDTGIMSEAGVLDFAENGLLYDISDMYGEGDAKPLESLTFTFKGTPVAYSAANEVLNMWYNIDLLKEVCEKQNLDPAEFTPPASADAAWDWNTFVKIAQTLTLDINGKNALDPAFDPQNVEIYGCNINTLAWQMEVWALSNGGGYFNADGTECTINSKETADAIQAIADLSLKYHCAPEVSDASNSLNTSLGTEKVVMSTDGAWNVGTFLGPDAQFEYGVGVLPYFQNKVTICTGGPNVVFSQTEHPQEAMTWLKWYYQEENSWSLIEAGTWMPILESWYTDQALTDKWINNENFPEHDMYQSAVVDYARDNSQSTAWYYVNGTEEFNSTLTMALSYVWTGDQTAQEALDEYAEELNEIFTEYNE</sequence>
<proteinExistence type="predicted"/>
<dbReference type="RefSeq" id="WP_031390701.1">
    <property type="nucleotide sequence ID" value="NZ_JPNB01000001.1"/>
</dbReference>
<keyword evidence="4" id="KW-1185">Reference proteome</keyword>
<protein>
    <submittedName>
        <fullName evidence="3">Carbohydrate ABC transporter substrate-binding protein (CUT1 family)</fullName>
    </submittedName>
</protein>
<accession>A0A4R1QWY8</accession>
<dbReference type="AlphaFoldDB" id="A0A4R1QWY8"/>
<name>A0A4R1QWY8_9FIRM</name>
<feature type="chain" id="PRO_5038917771" evidence="2">
    <location>
        <begin position="22"/>
        <end position="483"/>
    </location>
</feature>
<evidence type="ECO:0000313" key="3">
    <source>
        <dbReference type="EMBL" id="TCL57505.1"/>
    </source>
</evidence>
<dbReference type="InterPro" id="IPR006059">
    <property type="entry name" value="SBP"/>
</dbReference>
<reference evidence="3 4" key="1">
    <citation type="submission" date="2019-03" db="EMBL/GenBank/DDBJ databases">
        <title>Genomic Encyclopedia of Type Strains, Phase IV (KMG-IV): sequencing the most valuable type-strain genomes for metagenomic binning, comparative biology and taxonomic classification.</title>
        <authorList>
            <person name="Goeker M."/>
        </authorList>
    </citation>
    <scope>NUCLEOTIDE SEQUENCE [LARGE SCALE GENOMIC DNA]</scope>
    <source>
        <strain evidence="3 4">DSM 100556</strain>
    </source>
</reference>
<dbReference type="Proteomes" id="UP000295718">
    <property type="component" value="Unassembled WGS sequence"/>
</dbReference>
<dbReference type="STRING" id="1469948.GCA_000732725_02008"/>
<comment type="caution">
    <text evidence="3">The sequence shown here is derived from an EMBL/GenBank/DDBJ whole genome shotgun (WGS) entry which is preliminary data.</text>
</comment>
<keyword evidence="2" id="KW-0732">Signal</keyword>
<evidence type="ECO:0000256" key="1">
    <source>
        <dbReference type="SAM" id="MobiDB-lite"/>
    </source>
</evidence>
<dbReference type="CDD" id="cd13585">
    <property type="entry name" value="PBP2_TMBP_like"/>
    <property type="match status" value="1"/>
</dbReference>
<gene>
    <name evidence="3" type="ORF">EDD76_10840</name>
</gene>
<dbReference type="PROSITE" id="PS51257">
    <property type="entry name" value="PROKAR_LIPOPROTEIN"/>
    <property type="match status" value="1"/>
</dbReference>
<dbReference type="SUPFAM" id="SSF53850">
    <property type="entry name" value="Periplasmic binding protein-like II"/>
    <property type="match status" value="1"/>
</dbReference>
<dbReference type="Gene3D" id="3.40.190.10">
    <property type="entry name" value="Periplasmic binding protein-like II"/>
    <property type="match status" value="1"/>
</dbReference>
<organism evidence="3 4">
    <name type="scientific">Kineothrix alysoides</name>
    <dbReference type="NCBI Taxonomy" id="1469948"/>
    <lineage>
        <taxon>Bacteria</taxon>
        <taxon>Bacillati</taxon>
        <taxon>Bacillota</taxon>
        <taxon>Clostridia</taxon>
        <taxon>Lachnospirales</taxon>
        <taxon>Lachnospiraceae</taxon>
        <taxon>Kineothrix</taxon>
    </lineage>
</organism>
<dbReference type="EMBL" id="SLUO01000008">
    <property type="protein sequence ID" value="TCL57505.1"/>
    <property type="molecule type" value="Genomic_DNA"/>
</dbReference>
<evidence type="ECO:0000313" key="4">
    <source>
        <dbReference type="Proteomes" id="UP000295718"/>
    </source>
</evidence>
<feature type="signal peptide" evidence="2">
    <location>
        <begin position="1"/>
        <end position="21"/>
    </location>
</feature>
<dbReference type="PANTHER" id="PTHR43649:SF12">
    <property type="entry name" value="DIACETYLCHITOBIOSE BINDING PROTEIN DASA"/>
    <property type="match status" value="1"/>
</dbReference>
<evidence type="ECO:0000256" key="2">
    <source>
        <dbReference type="SAM" id="SignalP"/>
    </source>
</evidence>
<dbReference type="Pfam" id="PF01547">
    <property type="entry name" value="SBP_bac_1"/>
    <property type="match status" value="1"/>
</dbReference>
<dbReference type="OrthoDB" id="362670at2"/>